<gene>
    <name evidence="3" type="ORF">DET59_11455</name>
</gene>
<organism evidence="3 4">
    <name type="scientific">Rossellomorea aquimaris</name>
    <dbReference type="NCBI Taxonomy" id="189382"/>
    <lineage>
        <taxon>Bacteria</taxon>
        <taxon>Bacillati</taxon>
        <taxon>Bacillota</taxon>
        <taxon>Bacilli</taxon>
        <taxon>Bacillales</taxon>
        <taxon>Bacillaceae</taxon>
        <taxon>Rossellomorea</taxon>
    </lineage>
</organism>
<feature type="transmembrane region" description="Helical" evidence="1">
    <location>
        <begin position="43"/>
        <end position="75"/>
    </location>
</feature>
<proteinExistence type="predicted"/>
<keyword evidence="1" id="KW-1133">Transmembrane helix</keyword>
<dbReference type="AlphaFoldDB" id="A0A366EJA1"/>
<comment type="caution">
    <text evidence="3">The sequence shown here is derived from an EMBL/GenBank/DDBJ whole genome shotgun (WGS) entry which is preliminary data.</text>
</comment>
<keyword evidence="1" id="KW-0812">Transmembrane</keyword>
<feature type="chain" id="PRO_5038731342" evidence="2">
    <location>
        <begin position="20"/>
        <end position="136"/>
    </location>
</feature>
<dbReference type="Proteomes" id="UP000252118">
    <property type="component" value="Unassembled WGS sequence"/>
</dbReference>
<name>A0A366EJA1_9BACI</name>
<evidence type="ECO:0000256" key="2">
    <source>
        <dbReference type="SAM" id="SignalP"/>
    </source>
</evidence>
<dbReference type="OrthoDB" id="2864326at2"/>
<evidence type="ECO:0000256" key="1">
    <source>
        <dbReference type="SAM" id="Phobius"/>
    </source>
</evidence>
<accession>A0A366EJA1</accession>
<dbReference type="EMBL" id="QNRJ01000014">
    <property type="protein sequence ID" value="RBP02492.1"/>
    <property type="molecule type" value="Genomic_DNA"/>
</dbReference>
<dbReference type="RefSeq" id="WP_113970559.1">
    <property type="nucleotide sequence ID" value="NZ_QNRJ01000014.1"/>
</dbReference>
<evidence type="ECO:0000313" key="4">
    <source>
        <dbReference type="Proteomes" id="UP000252118"/>
    </source>
</evidence>
<feature type="transmembrane region" description="Helical" evidence="1">
    <location>
        <begin position="112"/>
        <end position="130"/>
    </location>
</feature>
<reference evidence="3 4" key="1">
    <citation type="submission" date="2018-06" db="EMBL/GenBank/DDBJ databases">
        <title>Freshwater and sediment microbial communities from various areas in North America, analyzing microbe dynamics in response to fracking.</title>
        <authorList>
            <person name="Lamendella R."/>
        </authorList>
    </citation>
    <scope>NUCLEOTIDE SEQUENCE [LARGE SCALE GENOMIC DNA]</scope>
    <source>
        <strain evidence="3 4">97B</strain>
    </source>
</reference>
<keyword evidence="1" id="KW-0472">Membrane</keyword>
<protein>
    <submittedName>
        <fullName evidence="3">Uncharacterized protein</fullName>
    </submittedName>
</protein>
<feature type="signal peptide" evidence="2">
    <location>
        <begin position="1"/>
        <end position="19"/>
    </location>
</feature>
<evidence type="ECO:0000313" key="3">
    <source>
        <dbReference type="EMBL" id="RBP02492.1"/>
    </source>
</evidence>
<feature type="transmembrane region" description="Helical" evidence="1">
    <location>
        <begin position="87"/>
        <end position="106"/>
    </location>
</feature>
<keyword evidence="2" id="KW-0732">Signal</keyword>
<sequence>MKKLALILLAIFLSAPISALLSVGADYLFTEPVEIQGYNYNPPIWATVVVVALYEIPVYIIVGIPVTYLIDFLVLKFSPHAHRLKEYVTLLIGYSIVSLIFSFYLLNNDFEGYFMIIIPVFTYFHILWCLRARYGD</sequence>